<dbReference type="GO" id="GO:0004844">
    <property type="term" value="F:uracil DNA N-glycosylase activity"/>
    <property type="evidence" value="ECO:0007669"/>
    <property type="project" value="TreeGrafter"/>
</dbReference>
<dbReference type="CDD" id="cd10028">
    <property type="entry name" value="UDG-F2_TDG_MUG"/>
    <property type="match status" value="1"/>
</dbReference>
<evidence type="ECO:0000259" key="4">
    <source>
        <dbReference type="SMART" id="SM00986"/>
    </source>
</evidence>
<evidence type="ECO:0000313" key="5">
    <source>
        <dbReference type="EMBL" id="SVD44868.1"/>
    </source>
</evidence>
<dbReference type="InterPro" id="IPR036895">
    <property type="entry name" value="Uracil-DNA_glycosylase-like_sf"/>
</dbReference>
<dbReference type="Pfam" id="PF03167">
    <property type="entry name" value="UDG"/>
    <property type="match status" value="1"/>
</dbReference>
<evidence type="ECO:0000256" key="2">
    <source>
        <dbReference type="ARBA" id="ARBA00022801"/>
    </source>
</evidence>
<dbReference type="AlphaFoldDB" id="A0A382VG42"/>
<dbReference type="SMART" id="SM00986">
    <property type="entry name" value="UDG"/>
    <property type="match status" value="1"/>
</dbReference>
<dbReference type="SMART" id="SM00987">
    <property type="entry name" value="UreE_C"/>
    <property type="match status" value="1"/>
</dbReference>
<keyword evidence="1" id="KW-0227">DNA damage</keyword>
<feature type="domain" description="Uracil-DNA glycosylase-like" evidence="4">
    <location>
        <begin position="92"/>
        <end position="244"/>
    </location>
</feature>
<accession>A0A382VG42</accession>
<name>A0A382VG42_9ZZZZ</name>
<proteinExistence type="predicted"/>
<dbReference type="PANTHER" id="PTHR12159:SF9">
    <property type="entry name" value="G_T MISMATCH-SPECIFIC THYMINE DNA GLYCOSYLASE"/>
    <property type="match status" value="1"/>
</dbReference>
<organism evidence="5">
    <name type="scientific">marine metagenome</name>
    <dbReference type="NCBI Taxonomy" id="408172"/>
    <lineage>
        <taxon>unclassified sequences</taxon>
        <taxon>metagenomes</taxon>
        <taxon>ecological metagenomes</taxon>
    </lineage>
</organism>
<dbReference type="EMBL" id="UINC01151328">
    <property type="protein sequence ID" value="SVD44868.1"/>
    <property type="molecule type" value="Genomic_DNA"/>
</dbReference>
<dbReference type="Gene3D" id="3.40.470.10">
    <property type="entry name" value="Uracil-DNA glycosylase-like domain"/>
    <property type="match status" value="1"/>
</dbReference>
<gene>
    <name evidence="5" type="ORF">METZ01_LOCUS397722</name>
</gene>
<evidence type="ECO:0000256" key="1">
    <source>
        <dbReference type="ARBA" id="ARBA00022763"/>
    </source>
</evidence>
<sequence>MRKHGPRRPRLKKQVVGQGRPIAELPLLLADLHLSLPVAEEINLELVPNADPGWTRQRALDLVVGAGFTAAGPVRVGGPGFVVSARRIRSLPDTVAPGMRLLIVGLNPSPYSADHGIGYGRPGNRFWPAALEAGLVSVDRDPLHALLQHGLGMTDLVRRTTNRADQVEPAEFACGFERVERLAAWLKPKVCCFVGLGGWRGVVDRKAVAGPQDRLLGGRLAYVMPHTSGLNAHSRLADLAAHLKAAGAIADRAQ</sequence>
<dbReference type="PANTHER" id="PTHR12159">
    <property type="entry name" value="G/T AND G/U MISMATCH-SPECIFIC DNA GLYCOSYLASE"/>
    <property type="match status" value="1"/>
</dbReference>
<dbReference type="InterPro" id="IPR015637">
    <property type="entry name" value="MUG/TDG"/>
</dbReference>
<protein>
    <recommendedName>
        <fullName evidence="4">Uracil-DNA glycosylase-like domain-containing protein</fullName>
    </recommendedName>
</protein>
<dbReference type="GO" id="GO:0008263">
    <property type="term" value="F:pyrimidine-specific mismatch base pair DNA N-glycosylase activity"/>
    <property type="evidence" value="ECO:0007669"/>
    <property type="project" value="TreeGrafter"/>
</dbReference>
<keyword evidence="2" id="KW-0378">Hydrolase</keyword>
<dbReference type="InterPro" id="IPR005122">
    <property type="entry name" value="Uracil-DNA_glycosylase-like"/>
</dbReference>
<keyword evidence="3" id="KW-0234">DNA repair</keyword>
<dbReference type="SUPFAM" id="SSF52141">
    <property type="entry name" value="Uracil-DNA glycosylase-like"/>
    <property type="match status" value="1"/>
</dbReference>
<dbReference type="GO" id="GO:0006285">
    <property type="term" value="P:base-excision repair, AP site formation"/>
    <property type="evidence" value="ECO:0007669"/>
    <property type="project" value="InterPro"/>
</dbReference>
<evidence type="ECO:0000256" key="3">
    <source>
        <dbReference type="ARBA" id="ARBA00023204"/>
    </source>
</evidence>
<reference evidence="5" key="1">
    <citation type="submission" date="2018-05" db="EMBL/GenBank/DDBJ databases">
        <authorList>
            <person name="Lanie J.A."/>
            <person name="Ng W.-L."/>
            <person name="Kazmierczak K.M."/>
            <person name="Andrzejewski T.M."/>
            <person name="Davidsen T.M."/>
            <person name="Wayne K.J."/>
            <person name="Tettelin H."/>
            <person name="Glass J.I."/>
            <person name="Rusch D."/>
            <person name="Podicherti R."/>
            <person name="Tsui H.-C.T."/>
            <person name="Winkler M.E."/>
        </authorList>
    </citation>
    <scope>NUCLEOTIDE SEQUENCE</scope>
</reference>